<organism evidence="1 2">
    <name type="scientific">Paenibacillus melissococcoides</name>
    <dbReference type="NCBI Taxonomy" id="2912268"/>
    <lineage>
        <taxon>Bacteria</taxon>
        <taxon>Bacillati</taxon>
        <taxon>Bacillota</taxon>
        <taxon>Bacilli</taxon>
        <taxon>Bacillales</taxon>
        <taxon>Paenibacillaceae</taxon>
        <taxon>Paenibacillus</taxon>
    </lineage>
</organism>
<evidence type="ECO:0000313" key="1">
    <source>
        <dbReference type="EMBL" id="CAH8249789.1"/>
    </source>
</evidence>
<evidence type="ECO:0008006" key="3">
    <source>
        <dbReference type="Google" id="ProtNLM"/>
    </source>
</evidence>
<comment type="caution">
    <text evidence="1">The sequence shown here is derived from an EMBL/GenBank/DDBJ whole genome shotgun (WGS) entry which is preliminary data.</text>
</comment>
<accession>A0ABM9GCA8</accession>
<name>A0ABM9GCA8_9BACL</name>
<reference evidence="1" key="1">
    <citation type="submission" date="2022-06" db="EMBL/GenBank/DDBJ databases">
        <authorList>
            <person name="Dietemann V."/>
            <person name="Ory F."/>
            <person name="Dainat B."/>
            <person name="Oberhansli S."/>
        </authorList>
    </citation>
    <scope>NUCLEOTIDE SEQUENCE</scope>
    <source>
        <strain evidence="1">Ena-SAMPLE-TAB-26-04-2022-14:26:32:270-5432</strain>
    </source>
</reference>
<sequence length="96" mass="10850">MKGFFSAGGRTFQEKLKGSVAQLSVELARLTAGTNETIQLFMRKGLEMKDKIVLTAQSAAQTQEKAHRGMERIVQFSDGIRLSITMRRRCMLRSRN</sequence>
<dbReference type="EMBL" id="CALYLO010000019">
    <property type="protein sequence ID" value="CAH8249789.1"/>
    <property type="molecule type" value="Genomic_DNA"/>
</dbReference>
<dbReference type="Proteomes" id="UP001154322">
    <property type="component" value="Unassembled WGS sequence"/>
</dbReference>
<evidence type="ECO:0000313" key="2">
    <source>
        <dbReference type="Proteomes" id="UP001154322"/>
    </source>
</evidence>
<gene>
    <name evidence="1" type="ORF">WJ0W_006973</name>
</gene>
<protein>
    <recommendedName>
        <fullName evidence="3">Methyl-accepting transducer domain-containing protein</fullName>
    </recommendedName>
</protein>
<proteinExistence type="predicted"/>
<keyword evidence="2" id="KW-1185">Reference proteome</keyword>